<feature type="region of interest" description="Disordered" evidence="1">
    <location>
        <begin position="1"/>
        <end position="30"/>
    </location>
</feature>
<evidence type="ECO:0000313" key="3">
    <source>
        <dbReference type="Proteomes" id="UP000226037"/>
    </source>
</evidence>
<keyword evidence="3" id="KW-1185">Reference proteome</keyword>
<proteinExistence type="predicted"/>
<gene>
    <name evidence="2" type="ORF">SEA_PHABBA_145</name>
</gene>
<protein>
    <submittedName>
        <fullName evidence="2">Uncharacterized protein</fullName>
    </submittedName>
</protein>
<feature type="compositionally biased region" description="Basic and acidic residues" evidence="1">
    <location>
        <begin position="17"/>
        <end position="30"/>
    </location>
</feature>
<evidence type="ECO:0000313" key="2">
    <source>
        <dbReference type="EMBL" id="ASZ74714.1"/>
    </source>
</evidence>
<dbReference type="EMBL" id="MF668280">
    <property type="protein sequence ID" value="ASZ74714.1"/>
    <property type="molecule type" value="Genomic_DNA"/>
</dbReference>
<feature type="compositionally biased region" description="Low complexity" evidence="1">
    <location>
        <begin position="1"/>
        <end position="11"/>
    </location>
</feature>
<organism evidence="2 3">
    <name type="scientific">Mycobacterium phage Phabba</name>
    <dbReference type="NCBI Taxonomy" id="2027899"/>
    <lineage>
        <taxon>Viruses</taxon>
        <taxon>Duplodnaviria</taxon>
        <taxon>Heunggongvirae</taxon>
        <taxon>Uroviricota</taxon>
        <taxon>Caudoviricetes</taxon>
        <taxon>Ceeclamvirinae</taxon>
        <taxon>Myrnavirus</taxon>
        <taxon>Myrnavirus phabba</taxon>
        <taxon>Myranavirus phabba</taxon>
    </lineage>
</organism>
<name>A0A249XU21_9CAUD</name>
<dbReference type="Proteomes" id="UP000226037">
    <property type="component" value="Segment"/>
</dbReference>
<accession>A0A249XU21</accession>
<evidence type="ECO:0000256" key="1">
    <source>
        <dbReference type="SAM" id="MobiDB-lite"/>
    </source>
</evidence>
<reference evidence="3" key="1">
    <citation type="submission" date="2017-08" db="EMBL/GenBank/DDBJ databases">
        <authorList>
            <person name="de Groot N.N."/>
        </authorList>
    </citation>
    <scope>NUCLEOTIDE SEQUENCE [LARGE SCALE GENOMIC DNA]</scope>
</reference>
<sequence>MTTTHTCPTPTKSRYLNQERAEQALHDPRIGKSLYSPIRVYECKCGGWHLTAKPQKYRAPQRSKKNRR</sequence>